<feature type="region of interest" description="Disordered" evidence="2">
    <location>
        <begin position="266"/>
        <end position="316"/>
    </location>
</feature>
<evidence type="ECO:0000313" key="5">
    <source>
        <dbReference type="Proteomes" id="UP000218896"/>
    </source>
</evidence>
<comment type="caution">
    <text evidence="4">The sequence shown here is derived from an EMBL/GenBank/DDBJ whole genome shotgun (WGS) entry which is preliminary data.</text>
</comment>
<evidence type="ECO:0000256" key="1">
    <source>
        <dbReference type="ARBA" id="ARBA00022737"/>
    </source>
</evidence>
<dbReference type="Proteomes" id="UP000218896">
    <property type="component" value="Unassembled WGS sequence"/>
</dbReference>
<dbReference type="PANTHER" id="PTHR32305:SF15">
    <property type="entry name" value="PROTEIN RHSA-RELATED"/>
    <property type="match status" value="1"/>
</dbReference>
<organism evidence="4 5">
    <name type="scientific">Halovibrio salipaludis</name>
    <dbReference type="NCBI Taxonomy" id="2032626"/>
    <lineage>
        <taxon>Bacteria</taxon>
        <taxon>Pseudomonadati</taxon>
        <taxon>Pseudomonadota</taxon>
        <taxon>Gammaproteobacteria</taxon>
        <taxon>Oceanospirillales</taxon>
        <taxon>Halomonadaceae</taxon>
        <taxon>Halovibrio</taxon>
    </lineage>
</organism>
<dbReference type="OrthoDB" id="9815414at2"/>
<sequence length="316" mass="33894">MEREVEYLWFGDRLVAEYHDGASTPTKRYRYSQTGVVPLSYSDANGDYSVHSDALATPKALTNSNGTTVWSAVLGPYGQPTENQDVDGDGQQVAFNLRFPGQYHDRETGLHYNRNRTYDPATGRYLQSDPIGLDGGANAYRYANANPVNLADPNGTIACGGLCIGAAVLGAADMALSVYDAYQTYNTLSDECASAGDKSMAVAALGAGLVLPGSYGWVDDAAKSVAKSPSSAIKLNKQLGSQQQLGETGSTIAGQGSKQSFRDADRVAREHGGSAEDWVKKSSSSHEAPDGTRFETHWSENVRTGQRVEHKTKFTD</sequence>
<dbReference type="NCBIfam" id="TIGR03696">
    <property type="entry name" value="Rhs_assc_core"/>
    <property type="match status" value="1"/>
</dbReference>
<keyword evidence="5" id="KW-1185">Reference proteome</keyword>
<evidence type="ECO:0000256" key="2">
    <source>
        <dbReference type="SAM" id="MobiDB-lite"/>
    </source>
</evidence>
<accession>A0A2A2ERQ5</accession>
<name>A0A2A2ERQ5_9GAMM</name>
<dbReference type="PRINTS" id="PR00394">
    <property type="entry name" value="RHSPROTEIN"/>
</dbReference>
<dbReference type="Gene3D" id="2.180.10.10">
    <property type="entry name" value="RHS repeat-associated core"/>
    <property type="match status" value="1"/>
</dbReference>
<proteinExistence type="predicted"/>
<gene>
    <name evidence="4" type="ORF">CK501_16495</name>
</gene>
<dbReference type="EMBL" id="NSKD01000017">
    <property type="protein sequence ID" value="PAU75816.1"/>
    <property type="molecule type" value="Genomic_DNA"/>
</dbReference>
<feature type="domain" description="Teneurin-like YD-shell" evidence="3">
    <location>
        <begin position="14"/>
        <end position="129"/>
    </location>
</feature>
<keyword evidence="1" id="KW-0677">Repeat</keyword>
<dbReference type="InterPro" id="IPR022385">
    <property type="entry name" value="Rhs_assc_core"/>
</dbReference>
<feature type="compositionally biased region" description="Basic and acidic residues" evidence="2">
    <location>
        <begin position="266"/>
        <end position="280"/>
    </location>
</feature>
<dbReference type="PANTHER" id="PTHR32305">
    <property type="match status" value="1"/>
</dbReference>
<dbReference type="InterPro" id="IPR050708">
    <property type="entry name" value="T6SS_VgrG/RHS"/>
</dbReference>
<reference evidence="4 5" key="1">
    <citation type="submission" date="2017-08" db="EMBL/GenBank/DDBJ databases">
        <title>Halovibrio sewagensis sp. nov., isolated from wastewater of high salinity.</title>
        <authorList>
            <person name="Dong X."/>
            <person name="Zhang G."/>
        </authorList>
    </citation>
    <scope>NUCLEOTIDE SEQUENCE [LARGE SCALE GENOMIC DNA]</scope>
    <source>
        <strain evidence="4 5">YL5-2</strain>
    </source>
</reference>
<evidence type="ECO:0000313" key="4">
    <source>
        <dbReference type="EMBL" id="PAU75816.1"/>
    </source>
</evidence>
<dbReference type="InterPro" id="IPR056823">
    <property type="entry name" value="TEN-like_YD-shell"/>
</dbReference>
<evidence type="ECO:0000259" key="3">
    <source>
        <dbReference type="Pfam" id="PF25023"/>
    </source>
</evidence>
<protein>
    <recommendedName>
        <fullName evidence="3">Teneurin-like YD-shell domain-containing protein</fullName>
    </recommendedName>
</protein>
<feature type="compositionally biased region" description="Basic and acidic residues" evidence="2">
    <location>
        <begin position="287"/>
        <end position="316"/>
    </location>
</feature>
<dbReference type="AlphaFoldDB" id="A0A2A2ERQ5"/>
<dbReference type="Pfam" id="PF25023">
    <property type="entry name" value="TEN_YD-shell"/>
    <property type="match status" value="1"/>
</dbReference>